<dbReference type="AlphaFoldDB" id="A0A0J6FFU5"/>
<dbReference type="Proteomes" id="UP000054567">
    <property type="component" value="Unassembled WGS sequence"/>
</dbReference>
<protein>
    <submittedName>
        <fullName evidence="1">Uncharacterized protein</fullName>
    </submittedName>
</protein>
<reference evidence="2" key="3">
    <citation type="journal article" date="2010" name="Genome Res.">
        <title>Population genomic sequencing of Coccidioides fungi reveals recent hybridization and transposon control.</title>
        <authorList>
            <person name="Neafsey D.E."/>
            <person name="Barker B.M."/>
            <person name="Sharpton T.J."/>
            <person name="Stajich J.E."/>
            <person name="Park D.J."/>
            <person name="Whiston E."/>
            <person name="Hung C.-Y."/>
            <person name="McMahan C."/>
            <person name="White J."/>
            <person name="Sykes S."/>
            <person name="Heiman D."/>
            <person name="Young S."/>
            <person name="Zeng Q."/>
            <person name="Abouelleil A."/>
            <person name="Aftuck L."/>
            <person name="Bessette D."/>
            <person name="Brown A."/>
            <person name="FitzGerald M."/>
            <person name="Lui A."/>
            <person name="Macdonald J.P."/>
            <person name="Priest M."/>
            <person name="Orbach M.J."/>
            <person name="Galgiani J.N."/>
            <person name="Kirkland T.N."/>
            <person name="Cole G.T."/>
            <person name="Birren B.W."/>
            <person name="Henn M.R."/>
            <person name="Taylor J.W."/>
            <person name="Rounsley S.D."/>
        </authorList>
    </citation>
    <scope>NUCLEOTIDE SEQUENCE [LARGE SCALE GENOMIC DNA]</scope>
    <source>
        <strain evidence="2">RMSCC 3488</strain>
    </source>
</reference>
<proteinExistence type="predicted"/>
<gene>
    <name evidence="1" type="ORF">CPAG_05465</name>
</gene>
<dbReference type="EMBL" id="DS268111">
    <property type="protein sequence ID" value="KMM69143.1"/>
    <property type="molecule type" value="Genomic_DNA"/>
</dbReference>
<name>A0A0J6FFU5_COCPO</name>
<sequence length="99" mass="10691">MNNAYDIVDRLANAGCDVVCGCQPGEADDVYIRMYDNIRPTWGTGSAEKVTVSQHYSESALLQHVRAVGKPVTGEWANAVLSSIPEAKSALPEQSPVNR</sequence>
<evidence type="ECO:0000313" key="2">
    <source>
        <dbReference type="Proteomes" id="UP000054567"/>
    </source>
</evidence>
<accession>A0A0J6FFU5</accession>
<evidence type="ECO:0000313" key="1">
    <source>
        <dbReference type="EMBL" id="KMM69143.1"/>
    </source>
</evidence>
<reference evidence="2" key="2">
    <citation type="journal article" date="2009" name="Genome Res.">
        <title>Comparative genomic analyses of the human fungal pathogens Coccidioides and their relatives.</title>
        <authorList>
            <person name="Sharpton T.J."/>
            <person name="Stajich J.E."/>
            <person name="Rounsley S.D."/>
            <person name="Gardner M.J."/>
            <person name="Wortman J.R."/>
            <person name="Jordar V.S."/>
            <person name="Maiti R."/>
            <person name="Kodira C.D."/>
            <person name="Neafsey D.E."/>
            <person name="Zeng Q."/>
            <person name="Hung C.-Y."/>
            <person name="McMahan C."/>
            <person name="Muszewska A."/>
            <person name="Grynberg M."/>
            <person name="Mandel M.A."/>
            <person name="Kellner E.M."/>
            <person name="Barker B.M."/>
            <person name="Galgiani J.N."/>
            <person name="Orbach M.J."/>
            <person name="Kirkland T.N."/>
            <person name="Cole G.T."/>
            <person name="Henn M.R."/>
            <person name="Birren B.W."/>
            <person name="Taylor J.W."/>
        </authorList>
    </citation>
    <scope>NUCLEOTIDE SEQUENCE [LARGE SCALE GENOMIC DNA]</scope>
    <source>
        <strain evidence="2">RMSCC 3488</strain>
    </source>
</reference>
<organism evidence="1 2">
    <name type="scientific">Coccidioides posadasii RMSCC 3488</name>
    <dbReference type="NCBI Taxonomy" id="454284"/>
    <lineage>
        <taxon>Eukaryota</taxon>
        <taxon>Fungi</taxon>
        <taxon>Dikarya</taxon>
        <taxon>Ascomycota</taxon>
        <taxon>Pezizomycotina</taxon>
        <taxon>Eurotiomycetes</taxon>
        <taxon>Eurotiomycetidae</taxon>
        <taxon>Onygenales</taxon>
        <taxon>Onygenaceae</taxon>
        <taxon>Coccidioides</taxon>
    </lineage>
</organism>
<reference evidence="1 2" key="1">
    <citation type="submission" date="2007-06" db="EMBL/GenBank/DDBJ databases">
        <title>The Genome Sequence of Coccidioides posadasii RMSCC_3488.</title>
        <authorList>
            <consortium name="Coccidioides Genome Resources Consortium"/>
            <consortium name="The Broad Institute Genome Sequencing Platform"/>
            <person name="Henn M.R."/>
            <person name="Sykes S."/>
            <person name="Young S."/>
            <person name="Jaffe D."/>
            <person name="Berlin A."/>
            <person name="Alvarez P."/>
            <person name="Butler J."/>
            <person name="Gnerre S."/>
            <person name="Grabherr M."/>
            <person name="Mauceli E."/>
            <person name="Brockman W."/>
            <person name="Kodira C."/>
            <person name="Alvarado L."/>
            <person name="Zeng Q."/>
            <person name="Crawford M."/>
            <person name="Antoine C."/>
            <person name="Devon K."/>
            <person name="Galgiani J."/>
            <person name="Orsborn K."/>
            <person name="Lewis M.L."/>
            <person name="Nusbaum C."/>
            <person name="Galagan J."/>
            <person name="Birren B."/>
        </authorList>
    </citation>
    <scope>NUCLEOTIDE SEQUENCE [LARGE SCALE GENOMIC DNA]</scope>
    <source>
        <strain evidence="1 2">RMSCC 3488</strain>
    </source>
</reference>
<dbReference type="VEuPathDB" id="FungiDB:CPAG_05465"/>